<organism evidence="1 2">
    <name type="scientific">Bacillus toyonensis</name>
    <dbReference type="NCBI Taxonomy" id="155322"/>
    <lineage>
        <taxon>Bacteria</taxon>
        <taxon>Bacillati</taxon>
        <taxon>Bacillota</taxon>
        <taxon>Bacilli</taxon>
        <taxon>Bacillales</taxon>
        <taxon>Bacillaceae</taxon>
        <taxon>Bacillus</taxon>
        <taxon>Bacillus cereus group</taxon>
    </lineage>
</organism>
<proteinExistence type="predicted"/>
<evidence type="ECO:0008006" key="3">
    <source>
        <dbReference type="Google" id="ProtNLM"/>
    </source>
</evidence>
<evidence type="ECO:0000313" key="1">
    <source>
        <dbReference type="EMBL" id="PHD66224.1"/>
    </source>
</evidence>
<evidence type="ECO:0000313" key="2">
    <source>
        <dbReference type="Proteomes" id="UP000225997"/>
    </source>
</evidence>
<gene>
    <name evidence="1" type="ORF">COF40_22200</name>
</gene>
<name>A0A2C4Q5C0_9BACI</name>
<protein>
    <recommendedName>
        <fullName evidence="3">Group-specific protein</fullName>
    </recommendedName>
</protein>
<dbReference type="Proteomes" id="UP000225997">
    <property type="component" value="Unassembled WGS sequence"/>
</dbReference>
<accession>A0A2C4Q5C0</accession>
<comment type="caution">
    <text evidence="1">The sequence shown here is derived from an EMBL/GenBank/DDBJ whole genome shotgun (WGS) entry which is preliminary data.</text>
</comment>
<dbReference type="AlphaFoldDB" id="A0A2C4Q5C0"/>
<reference evidence="1 2" key="1">
    <citation type="submission" date="2017-09" db="EMBL/GenBank/DDBJ databases">
        <title>Large-scale bioinformatics analysis of Bacillus genomes uncovers conserved roles of natural products in bacterial physiology.</title>
        <authorList>
            <consortium name="Agbiome Team Llc"/>
            <person name="Bleich R.M."/>
            <person name="Grubbs K.J."/>
            <person name="Santa Maria K.C."/>
            <person name="Allen S.E."/>
            <person name="Farag S."/>
            <person name="Shank E.A."/>
            <person name="Bowers A."/>
        </authorList>
    </citation>
    <scope>NUCLEOTIDE SEQUENCE [LARGE SCALE GENOMIC DNA]</scope>
    <source>
        <strain evidence="1 2">AFS044250</strain>
    </source>
</reference>
<dbReference type="EMBL" id="NUSQ01000109">
    <property type="protein sequence ID" value="PHD66224.1"/>
    <property type="molecule type" value="Genomic_DNA"/>
</dbReference>
<sequence>MLLNKNQLYHTTSLLHVCDRKIFKPFEGIVKMRCCIMIKKIGVTSLLFFLLSTNVLANTNQQIEVFDCKKEMVIQKQSLDPAIQKEAVQYAKAITGPFKNLNVVPKDGHMIKIPLSKPVSITNQWLHTTIDEVLILLPQNEKPYIMLYDDENNPHFYYVKGKPRLLLKQMNVTL</sequence>